<accession>A0A0L6JMR4</accession>
<dbReference type="CDD" id="cd08547">
    <property type="entry name" value="Type_II_cohesin"/>
    <property type="match status" value="1"/>
</dbReference>
<comment type="subcellular location">
    <subcellularLocation>
        <location evidence="1">Secreted</location>
    </subcellularLocation>
</comment>
<dbReference type="RefSeq" id="WP_036941772.1">
    <property type="nucleotide sequence ID" value="NZ_JQKC01000016.1"/>
</dbReference>
<sequence length="810" mass="88715" precursor="true">MRNYFKRMMALFIMLMQVSILFPNAVHAAETPVLTVAPTSTTNINDKIPSQVALSMTTDPQTSISINWTTTDTSLTDSQVSVWEKTYNEDAAVHYPAKIEKRAVSSSTLKDVNNNAVISKNFYSATLTGLKPDTEYFYRCGASGMMSEIKSFKTAKESDDPYTYIYISDSQVSGNDSKGWNANLDIIKKMYPDAKFIYIAGDLTNTAANEGQWESFFNQPGNSQYNQTFSGSLISEIPVAATMGNHDSSNGGSGGMGSHFTWASQVNGVPVSYAFTYGAARFIMLNIENAYSMNNSALRSSQTEFLRNEVAKAKKACLWTIVGFHKSIYSGGNHMDDADVIDNRKYWGPIFAQLSVDAVLQGHDHILSRGFVKADGRKADVTKKVEDRVYTAKQPDNAPLYYVGNCGSTLKFYAMLTDNNWIKPGDPVAPNYEFLDLNSAAPAGSALNPLGPITDDDYEGKDHNFVRLPTFTAVTVSKRSIKYETYMTAFDRNTNAIIKDTFLYDSFTVTKDVKVSAGSATTSPSKNVTVKVRMNQMENIGGLQMKLTFDANNLAVENVLLAPEFSSTAVNSNIPGEILFNGINSEGLTNSSMEIAAITFKVNSNLDVNILPMNFTIKVDSAEACNLEFQKIEPIYLQDGTITIVRPVLPVASDVKFKGECVTGQTLTASYTYIDQNNRPESGTKFRWLIADTVTGTYSPIDSAANKTLKVTKEMIGKAIKVEVIPANLEDTGIAVCGDNGRNIVIKTGDVNRDNKVNYIDGLKTLQHITGKTKLDPQAMIAADVLDMDGVNINDAVTMLKADIGLITIE</sequence>
<proteinExistence type="predicted"/>
<dbReference type="OrthoDB" id="9809781at2"/>
<evidence type="ECO:0000259" key="9">
    <source>
        <dbReference type="Pfam" id="PF23197"/>
    </source>
</evidence>
<reference evidence="11" key="1">
    <citation type="submission" date="2015-07" db="EMBL/GenBank/DDBJ databases">
        <title>Near-Complete Genome Sequence of the Cellulolytic Bacterium Bacteroides (Pseudobacteroides) cellulosolvens ATCC 35603.</title>
        <authorList>
            <person name="Dassa B."/>
            <person name="Utturkar S.M."/>
            <person name="Klingeman D.M."/>
            <person name="Hurt R.A."/>
            <person name="Keller M."/>
            <person name="Xu J."/>
            <person name="Reddy Y.H.K."/>
            <person name="Borovok I."/>
            <person name="Grinberg I.R."/>
            <person name="Lamed R."/>
            <person name="Zhivin O."/>
            <person name="Bayer E.A."/>
            <person name="Brown S.D."/>
        </authorList>
    </citation>
    <scope>NUCLEOTIDE SEQUENCE [LARGE SCALE GENOMIC DNA]</scope>
    <source>
        <strain evidence="11">DSM 2933</strain>
    </source>
</reference>
<gene>
    <name evidence="10" type="ORF">Bccel_2320</name>
</gene>
<evidence type="ECO:0000259" key="8">
    <source>
        <dbReference type="Pfam" id="PF16656"/>
    </source>
</evidence>
<dbReference type="Gene3D" id="3.60.21.10">
    <property type="match status" value="1"/>
</dbReference>
<evidence type="ECO:0000313" key="10">
    <source>
        <dbReference type="EMBL" id="KNY27055.1"/>
    </source>
</evidence>
<evidence type="ECO:0000256" key="3">
    <source>
        <dbReference type="ARBA" id="ARBA00022729"/>
    </source>
</evidence>
<dbReference type="InterPro" id="IPR003961">
    <property type="entry name" value="FN3_dom"/>
</dbReference>
<dbReference type="STRING" id="398512.Bccel_2320"/>
<dbReference type="GO" id="GO:0046872">
    <property type="term" value="F:metal ion binding"/>
    <property type="evidence" value="ECO:0007669"/>
    <property type="project" value="InterPro"/>
</dbReference>
<dbReference type="PANTHER" id="PTHR22953">
    <property type="entry name" value="ACID PHOSPHATASE RELATED"/>
    <property type="match status" value="1"/>
</dbReference>
<dbReference type="GO" id="GO:0005576">
    <property type="term" value="C:extracellular region"/>
    <property type="evidence" value="ECO:0007669"/>
    <property type="project" value="UniProtKB-SubCell"/>
</dbReference>
<dbReference type="Gene3D" id="2.60.40.2700">
    <property type="match status" value="1"/>
</dbReference>
<dbReference type="CDD" id="cd00063">
    <property type="entry name" value="FN3"/>
    <property type="match status" value="1"/>
</dbReference>
<feature type="domain" description="Cohesin" evidence="7">
    <location>
        <begin position="513"/>
        <end position="609"/>
    </location>
</feature>
<dbReference type="AlphaFoldDB" id="A0A0L6JMR4"/>
<dbReference type="InterPro" id="IPR039331">
    <property type="entry name" value="PAPs-like"/>
</dbReference>
<dbReference type="Proteomes" id="UP000036923">
    <property type="component" value="Unassembled WGS sequence"/>
</dbReference>
<keyword evidence="11" id="KW-1185">Reference proteome</keyword>
<dbReference type="SUPFAM" id="SSF49384">
    <property type="entry name" value="Carbohydrate-binding domain"/>
    <property type="match status" value="1"/>
</dbReference>
<organism evidence="10 11">
    <name type="scientific">Pseudobacteroides cellulosolvens ATCC 35603 = DSM 2933</name>
    <dbReference type="NCBI Taxonomy" id="398512"/>
    <lineage>
        <taxon>Bacteria</taxon>
        <taxon>Bacillati</taxon>
        <taxon>Bacillota</taxon>
        <taxon>Clostridia</taxon>
        <taxon>Eubacteriales</taxon>
        <taxon>Oscillospiraceae</taxon>
        <taxon>Pseudobacteroides</taxon>
    </lineage>
</organism>
<dbReference type="InterPro" id="IPR029052">
    <property type="entry name" value="Metallo-depent_PP-like"/>
</dbReference>
<evidence type="ECO:0000256" key="5">
    <source>
        <dbReference type="SAM" id="SignalP"/>
    </source>
</evidence>
<evidence type="ECO:0000256" key="2">
    <source>
        <dbReference type="ARBA" id="ARBA00022525"/>
    </source>
</evidence>
<dbReference type="Gene3D" id="1.10.1330.10">
    <property type="entry name" value="Dockerin domain"/>
    <property type="match status" value="1"/>
</dbReference>
<dbReference type="Gene3D" id="2.60.40.680">
    <property type="match status" value="1"/>
</dbReference>
<evidence type="ECO:0000259" key="7">
    <source>
        <dbReference type="Pfam" id="PF00963"/>
    </source>
</evidence>
<evidence type="ECO:0000259" key="6">
    <source>
        <dbReference type="Pfam" id="PF00149"/>
    </source>
</evidence>
<keyword evidence="4" id="KW-0677">Repeat</keyword>
<evidence type="ECO:0000256" key="4">
    <source>
        <dbReference type="ARBA" id="ARBA00022737"/>
    </source>
</evidence>
<feature type="domain" description="Purple acid phosphatase N-terminal" evidence="8">
    <location>
        <begin position="49"/>
        <end position="154"/>
    </location>
</feature>
<feature type="chain" id="PRO_5005565667" evidence="5">
    <location>
        <begin position="29"/>
        <end position="810"/>
    </location>
</feature>
<dbReference type="Gene3D" id="2.60.40.380">
    <property type="entry name" value="Purple acid phosphatase-like, N-terminal"/>
    <property type="match status" value="1"/>
</dbReference>
<feature type="domain" description="AIR9-like A9" evidence="9">
    <location>
        <begin position="654"/>
        <end position="730"/>
    </location>
</feature>
<dbReference type="InterPro" id="IPR015914">
    <property type="entry name" value="PAPs_N"/>
</dbReference>
<feature type="domain" description="Calcineurin-like phosphoesterase" evidence="6">
    <location>
        <begin position="167"/>
        <end position="366"/>
    </location>
</feature>
<dbReference type="Pfam" id="PF16656">
    <property type="entry name" value="Pur_ac_phosph_N"/>
    <property type="match status" value="1"/>
</dbReference>
<dbReference type="GO" id="GO:0000272">
    <property type="term" value="P:polysaccharide catabolic process"/>
    <property type="evidence" value="ECO:0007669"/>
    <property type="project" value="InterPro"/>
</dbReference>
<dbReference type="InterPro" id="IPR004843">
    <property type="entry name" value="Calcineurin-like_PHP"/>
</dbReference>
<name>A0A0L6JMR4_9FIRM</name>
<dbReference type="CDD" id="cd14256">
    <property type="entry name" value="Dockerin_I"/>
    <property type="match status" value="1"/>
</dbReference>
<dbReference type="SUPFAM" id="SSF63446">
    <property type="entry name" value="Type I dockerin domain"/>
    <property type="match status" value="1"/>
</dbReference>
<dbReference type="InterPro" id="IPR008963">
    <property type="entry name" value="Purple_acid_Pase-like_N"/>
</dbReference>
<dbReference type="SUPFAM" id="SSF56300">
    <property type="entry name" value="Metallo-dependent phosphatases"/>
    <property type="match status" value="1"/>
</dbReference>
<dbReference type="SUPFAM" id="SSF49363">
    <property type="entry name" value="Purple acid phosphatase, N-terminal domain"/>
    <property type="match status" value="1"/>
</dbReference>
<feature type="signal peptide" evidence="5">
    <location>
        <begin position="1"/>
        <end position="28"/>
    </location>
</feature>
<dbReference type="InterPro" id="IPR056284">
    <property type="entry name" value="AIR9-like_A9"/>
</dbReference>
<dbReference type="GO" id="GO:0003993">
    <property type="term" value="F:acid phosphatase activity"/>
    <property type="evidence" value="ECO:0007669"/>
    <property type="project" value="InterPro"/>
</dbReference>
<comment type="caution">
    <text evidence="10">The sequence shown here is derived from an EMBL/GenBank/DDBJ whole genome shotgun (WGS) entry which is preliminary data.</text>
</comment>
<protein>
    <submittedName>
        <fullName evidence="10">Cellulosome anchoring protein cohesin region</fullName>
    </submittedName>
</protein>
<dbReference type="eggNOG" id="COG1409">
    <property type="taxonomic scope" value="Bacteria"/>
</dbReference>
<dbReference type="EMBL" id="LGTC01000001">
    <property type="protein sequence ID" value="KNY27055.1"/>
    <property type="molecule type" value="Genomic_DNA"/>
</dbReference>
<evidence type="ECO:0000313" key="11">
    <source>
        <dbReference type="Proteomes" id="UP000036923"/>
    </source>
</evidence>
<dbReference type="Pfam" id="PF00963">
    <property type="entry name" value="Cohesin"/>
    <property type="match status" value="1"/>
</dbReference>
<keyword evidence="2" id="KW-0964">Secreted</keyword>
<dbReference type="Pfam" id="PF23197">
    <property type="entry name" value="IG_AIR9"/>
    <property type="match status" value="1"/>
</dbReference>
<dbReference type="Pfam" id="PF00149">
    <property type="entry name" value="Metallophos"/>
    <property type="match status" value="1"/>
</dbReference>
<dbReference type="GO" id="GO:0030246">
    <property type="term" value="F:carbohydrate binding"/>
    <property type="evidence" value="ECO:0007669"/>
    <property type="project" value="InterPro"/>
</dbReference>
<dbReference type="InterPro" id="IPR036439">
    <property type="entry name" value="Dockerin_dom_sf"/>
</dbReference>
<evidence type="ECO:0000256" key="1">
    <source>
        <dbReference type="ARBA" id="ARBA00004613"/>
    </source>
</evidence>
<dbReference type="InterPro" id="IPR008965">
    <property type="entry name" value="CBM2/CBM3_carb-bd_dom_sf"/>
</dbReference>
<dbReference type="PANTHER" id="PTHR22953:SF153">
    <property type="entry name" value="PURPLE ACID PHOSPHATASE"/>
    <property type="match status" value="1"/>
</dbReference>
<dbReference type="InterPro" id="IPR002102">
    <property type="entry name" value="Cohesin_dom"/>
</dbReference>
<keyword evidence="3 5" id="KW-0732">Signal</keyword>